<proteinExistence type="predicted"/>
<keyword evidence="2" id="KW-1185">Reference proteome</keyword>
<accession>A0ABT1QRC5</accession>
<dbReference type="Pfam" id="PF09234">
    <property type="entry name" value="DUF1963"/>
    <property type="match status" value="1"/>
</dbReference>
<organism evidence="1 2">
    <name type="scientific">Tahibacter harae</name>
    <dbReference type="NCBI Taxonomy" id="2963937"/>
    <lineage>
        <taxon>Bacteria</taxon>
        <taxon>Pseudomonadati</taxon>
        <taxon>Pseudomonadota</taxon>
        <taxon>Gammaproteobacteria</taxon>
        <taxon>Lysobacterales</taxon>
        <taxon>Rhodanobacteraceae</taxon>
        <taxon>Tahibacter</taxon>
    </lineage>
</organism>
<name>A0ABT1QRC5_9GAMM</name>
<dbReference type="SUPFAM" id="SSF103032">
    <property type="entry name" value="Hypothetical protein YwqG"/>
    <property type="match status" value="1"/>
</dbReference>
<reference evidence="1" key="1">
    <citation type="submission" date="2022-07" db="EMBL/GenBank/DDBJ databases">
        <title>Tahibacter sp., a new gammaproteobacterium isolated from the silt sample collected at pig farm.</title>
        <authorList>
            <person name="Chen H."/>
        </authorList>
    </citation>
    <scope>NUCLEOTIDE SEQUENCE</scope>
    <source>
        <strain evidence="1">P2K</strain>
    </source>
</reference>
<dbReference type="Proteomes" id="UP001165498">
    <property type="component" value="Unassembled WGS sequence"/>
</dbReference>
<dbReference type="RefSeq" id="WP_255913817.1">
    <property type="nucleotide sequence ID" value="NZ_JANFQO010000006.1"/>
</dbReference>
<gene>
    <name evidence="1" type="ORF">NM961_09040</name>
</gene>
<dbReference type="Gene3D" id="2.30.320.10">
    <property type="entry name" value="YwqG-like"/>
    <property type="match status" value="1"/>
</dbReference>
<sequence>MDLRARQTLDELRRLLHPASVAQVGGFRPPQDPVTSWFCRGVGHSGEELPFHDGEPMFPLLQIRTDELPWRPPALDGVALLVLFHNLHHYPFGKPHGEGWLIREYAALEGLRPLPARAHPYRPFPIRWQRVDDDAPGWETTWNLVDLSAVNEDDAANDAFFNDFERYRATKVGGYPCEIQHGTGGLDEFVFQVGLEEKVNWMWADNGIGYFFRSASGEWRWSCQFY</sequence>
<dbReference type="EMBL" id="JANFQO010000006">
    <property type="protein sequence ID" value="MCQ4164855.1"/>
    <property type="molecule type" value="Genomic_DNA"/>
</dbReference>
<comment type="caution">
    <text evidence="1">The sequence shown here is derived from an EMBL/GenBank/DDBJ whole genome shotgun (WGS) entry which is preliminary data.</text>
</comment>
<evidence type="ECO:0000313" key="2">
    <source>
        <dbReference type="Proteomes" id="UP001165498"/>
    </source>
</evidence>
<dbReference type="InterPro" id="IPR015315">
    <property type="entry name" value="DUF1963"/>
</dbReference>
<dbReference type="InterPro" id="IPR035948">
    <property type="entry name" value="YwqG-like_sf"/>
</dbReference>
<protein>
    <submittedName>
        <fullName evidence="1">YwqG family protein</fullName>
    </submittedName>
</protein>
<evidence type="ECO:0000313" key="1">
    <source>
        <dbReference type="EMBL" id="MCQ4164855.1"/>
    </source>
</evidence>